<evidence type="ECO:0000313" key="2">
    <source>
        <dbReference type="Proteomes" id="UP000054785"/>
    </source>
</evidence>
<gene>
    <name evidence="1" type="ORF">Lgee_0132</name>
</gene>
<name>A0A0W0U9R3_9GAMM</name>
<dbReference type="RefSeq" id="WP_028386242.1">
    <property type="nucleotide sequence ID" value="NZ_CAAAHN010000012.1"/>
</dbReference>
<proteinExistence type="predicted"/>
<sequence>MSSKESTIKSFTQRVYIHALVRELHISSDVIAKILDVPCQMIDEAYAGKIVLDNDLSFKLFKLIAIYANQSRIV</sequence>
<comment type="caution">
    <text evidence="1">The sequence shown here is derived from an EMBL/GenBank/DDBJ whole genome shotgun (WGS) entry which is preliminary data.</text>
</comment>
<reference evidence="1 2" key="1">
    <citation type="submission" date="2015-11" db="EMBL/GenBank/DDBJ databases">
        <title>Genomic analysis of 38 Legionella species identifies large and diverse effector repertoires.</title>
        <authorList>
            <person name="Burstein D."/>
            <person name="Amaro F."/>
            <person name="Zusman T."/>
            <person name="Lifshitz Z."/>
            <person name="Cohen O."/>
            <person name="Gilbert J.A."/>
            <person name="Pupko T."/>
            <person name="Shuman H.A."/>
            <person name="Segal G."/>
        </authorList>
    </citation>
    <scope>NUCLEOTIDE SEQUENCE [LARGE SCALE GENOMIC DNA]</scope>
    <source>
        <strain evidence="1 2">ATCC 49504</strain>
    </source>
</reference>
<dbReference type="AlphaFoldDB" id="A0A0W0U9R3"/>
<dbReference type="Proteomes" id="UP000054785">
    <property type="component" value="Unassembled WGS sequence"/>
</dbReference>
<accession>A0A0W0U9R3</accession>
<keyword evidence="2" id="KW-1185">Reference proteome</keyword>
<dbReference type="EMBL" id="LNYC01000003">
    <property type="protein sequence ID" value="KTD04522.1"/>
    <property type="molecule type" value="Genomic_DNA"/>
</dbReference>
<evidence type="ECO:0000313" key="1">
    <source>
        <dbReference type="EMBL" id="KTD04522.1"/>
    </source>
</evidence>
<protein>
    <submittedName>
        <fullName evidence="1">Uncharacterized protein</fullName>
    </submittedName>
</protein>
<dbReference type="PATRIC" id="fig|45065.4.peg.143"/>
<dbReference type="STRING" id="45065.Lgee_0132"/>
<organism evidence="1 2">
    <name type="scientific">Legionella geestiana</name>
    <dbReference type="NCBI Taxonomy" id="45065"/>
    <lineage>
        <taxon>Bacteria</taxon>
        <taxon>Pseudomonadati</taxon>
        <taxon>Pseudomonadota</taxon>
        <taxon>Gammaproteobacteria</taxon>
        <taxon>Legionellales</taxon>
        <taxon>Legionellaceae</taxon>
        <taxon>Legionella</taxon>
    </lineage>
</organism>